<dbReference type="InterPro" id="IPR050448">
    <property type="entry name" value="OpgB/LTA_synthase_biosynth"/>
</dbReference>
<dbReference type="Proteomes" id="UP000183918">
    <property type="component" value="Unassembled WGS sequence"/>
</dbReference>
<accession>A0A1H3HWN2</accession>
<evidence type="ECO:0000256" key="3">
    <source>
        <dbReference type="ARBA" id="ARBA00022475"/>
    </source>
</evidence>
<evidence type="ECO:0000256" key="5">
    <source>
        <dbReference type="ARBA" id="ARBA00022989"/>
    </source>
</evidence>
<dbReference type="PANTHER" id="PTHR47371:SF3">
    <property type="entry name" value="PHOSPHOGLYCEROL TRANSFERASE I"/>
    <property type="match status" value="1"/>
</dbReference>
<evidence type="ECO:0000256" key="7">
    <source>
        <dbReference type="SAM" id="Phobius"/>
    </source>
</evidence>
<dbReference type="RefSeq" id="WP_074716631.1">
    <property type="nucleotide sequence ID" value="NZ_FNPG01000010.1"/>
</dbReference>
<name>A0A1H3HWN2_9FIRM</name>
<keyword evidence="4 7" id="KW-0812">Transmembrane</keyword>
<dbReference type="GO" id="GO:0005886">
    <property type="term" value="C:plasma membrane"/>
    <property type="evidence" value="ECO:0007669"/>
    <property type="project" value="UniProtKB-SubCell"/>
</dbReference>
<dbReference type="eggNOG" id="COG1368">
    <property type="taxonomic scope" value="Bacteria"/>
</dbReference>
<reference evidence="9 10" key="1">
    <citation type="submission" date="2016-10" db="EMBL/GenBank/DDBJ databases">
        <authorList>
            <person name="de Groot N.N."/>
        </authorList>
    </citation>
    <scope>NUCLEOTIDE SEQUENCE [LARGE SCALE GENOMIC DNA]</scope>
    <source>
        <strain evidence="9 10">DSM 14045</strain>
    </source>
</reference>
<comment type="pathway">
    <text evidence="2">Cell wall biogenesis; lipoteichoic acid biosynthesis.</text>
</comment>
<proteinExistence type="predicted"/>
<dbReference type="SUPFAM" id="SSF53649">
    <property type="entry name" value="Alkaline phosphatase-like"/>
    <property type="match status" value="1"/>
</dbReference>
<sequence>MRVSKLKLIRSFFYYIFIVVSIFLASIIFPLSNWYKKNIKVSIDAAIFTLRSPLKGSDTGITEKVILAAIPAAIGSLLIIFLVFFVEWFFTRKRNDLLFINEKAKVARKKKICRIVSFLLALIYFIVSLVYCNSKIDYMSYAVMQFNHTKIYETDYIDPKEAIITKDKGVEVASVDDNAGAETVEKANPTKNLIYIYVESFETTYASKKYGGYQPNNMNLIPNMEKVAQENISFSTNSNLRGIRNTCGNDWTFGSIFSSTSGLPFKFPNMYNKTGKLKKFASGVTTLGQVLDKEGYYQEFLCGSDANFAGRKQYFKTHGNYNIFDLNTARKKKLVPKDYHSGWGFEDEKLYEYAKNELTRISSKKQPFNFTMLTCDTHFPMGNRCRLCGDTYSKKFNHGQEECNKGLTADVVECADRQLSSFIEWCKTQDFFENTVIVIQGDHPRMDQYLVKGASDEVRTVYNCFINSSVEPVLGEKNRTLTIMDMFPTTLAAMGFKIEGDRLGLGTNAFSKKKTLAEKMGYDDFNAELEKYSQYYIDKFS</sequence>
<comment type="subcellular location">
    <subcellularLocation>
        <location evidence="1">Cell membrane</location>
        <topology evidence="1">Multi-pass membrane protein</topology>
    </subcellularLocation>
</comment>
<evidence type="ECO:0000313" key="9">
    <source>
        <dbReference type="EMBL" id="SDY19238.1"/>
    </source>
</evidence>
<evidence type="ECO:0000259" key="8">
    <source>
        <dbReference type="Pfam" id="PF00884"/>
    </source>
</evidence>
<keyword evidence="9" id="KW-0808">Transferase</keyword>
<dbReference type="PANTHER" id="PTHR47371">
    <property type="entry name" value="LIPOTEICHOIC ACID SYNTHASE"/>
    <property type="match status" value="1"/>
</dbReference>
<evidence type="ECO:0000256" key="6">
    <source>
        <dbReference type="ARBA" id="ARBA00023136"/>
    </source>
</evidence>
<feature type="transmembrane region" description="Helical" evidence="7">
    <location>
        <begin position="65"/>
        <end position="91"/>
    </location>
</feature>
<evidence type="ECO:0000256" key="4">
    <source>
        <dbReference type="ARBA" id="ARBA00022692"/>
    </source>
</evidence>
<dbReference type="OrthoDB" id="9760224at2"/>
<evidence type="ECO:0000256" key="2">
    <source>
        <dbReference type="ARBA" id="ARBA00004936"/>
    </source>
</evidence>
<dbReference type="CDD" id="cd16015">
    <property type="entry name" value="LTA_synthase"/>
    <property type="match status" value="1"/>
</dbReference>
<keyword evidence="5 7" id="KW-1133">Transmembrane helix</keyword>
<keyword evidence="6 7" id="KW-0472">Membrane</keyword>
<dbReference type="InterPro" id="IPR017850">
    <property type="entry name" value="Alkaline_phosphatase_core_sf"/>
</dbReference>
<dbReference type="Pfam" id="PF00884">
    <property type="entry name" value="Sulfatase"/>
    <property type="match status" value="1"/>
</dbReference>
<dbReference type="EMBL" id="FNPG01000010">
    <property type="protein sequence ID" value="SDY19238.1"/>
    <property type="molecule type" value="Genomic_DNA"/>
</dbReference>
<keyword evidence="3" id="KW-1003">Cell membrane</keyword>
<feature type="transmembrane region" description="Helical" evidence="7">
    <location>
        <begin position="112"/>
        <end position="131"/>
    </location>
</feature>
<dbReference type="AlphaFoldDB" id="A0A1H3HWN2"/>
<dbReference type="GO" id="GO:0016740">
    <property type="term" value="F:transferase activity"/>
    <property type="evidence" value="ECO:0007669"/>
    <property type="project" value="UniProtKB-KW"/>
</dbReference>
<evidence type="ECO:0000313" key="10">
    <source>
        <dbReference type="Proteomes" id="UP000183918"/>
    </source>
</evidence>
<organism evidence="9 10">
    <name type="scientific">Lachnobacterium bovis DSM 14045</name>
    <dbReference type="NCBI Taxonomy" id="1122142"/>
    <lineage>
        <taxon>Bacteria</taxon>
        <taxon>Bacillati</taxon>
        <taxon>Bacillota</taxon>
        <taxon>Clostridia</taxon>
        <taxon>Lachnospirales</taxon>
        <taxon>Lachnospiraceae</taxon>
        <taxon>Lachnobacterium</taxon>
    </lineage>
</organism>
<evidence type="ECO:0000256" key="1">
    <source>
        <dbReference type="ARBA" id="ARBA00004651"/>
    </source>
</evidence>
<dbReference type="STRING" id="1122142.SAMN02910414_00961"/>
<gene>
    <name evidence="9" type="ORF">SAMN02910414_00961</name>
</gene>
<feature type="transmembrane region" description="Helical" evidence="7">
    <location>
        <begin position="12"/>
        <end position="31"/>
    </location>
</feature>
<feature type="domain" description="Sulfatase N-terminal" evidence="8">
    <location>
        <begin position="191"/>
        <end position="495"/>
    </location>
</feature>
<protein>
    <submittedName>
        <fullName evidence="9">Phosphoglycerol transferase</fullName>
    </submittedName>
</protein>
<dbReference type="InterPro" id="IPR000917">
    <property type="entry name" value="Sulfatase_N"/>
</dbReference>
<keyword evidence="10" id="KW-1185">Reference proteome</keyword>
<dbReference type="Gene3D" id="3.40.720.10">
    <property type="entry name" value="Alkaline Phosphatase, subunit A"/>
    <property type="match status" value="1"/>
</dbReference>